<evidence type="ECO:0000313" key="6">
    <source>
        <dbReference type="Proteomes" id="UP000068164"/>
    </source>
</evidence>
<dbReference type="Gene3D" id="2.60.120.10">
    <property type="entry name" value="Jelly Rolls"/>
    <property type="match status" value="1"/>
</dbReference>
<dbReference type="InterPro" id="IPR012318">
    <property type="entry name" value="HTH_CRP"/>
</dbReference>
<dbReference type="Pfam" id="PF00027">
    <property type="entry name" value="cNMP_binding"/>
    <property type="match status" value="1"/>
</dbReference>
<dbReference type="GO" id="GO:0006355">
    <property type="term" value="P:regulation of DNA-templated transcription"/>
    <property type="evidence" value="ECO:0007669"/>
    <property type="project" value="InterPro"/>
</dbReference>
<evidence type="ECO:0000256" key="2">
    <source>
        <dbReference type="ARBA" id="ARBA00023125"/>
    </source>
</evidence>
<dbReference type="InterPro" id="IPR014710">
    <property type="entry name" value="RmlC-like_jellyroll"/>
</dbReference>
<evidence type="ECO:0000256" key="3">
    <source>
        <dbReference type="ARBA" id="ARBA00023163"/>
    </source>
</evidence>
<accession>A0A109JFI0</accession>
<evidence type="ECO:0000256" key="1">
    <source>
        <dbReference type="ARBA" id="ARBA00023015"/>
    </source>
</evidence>
<dbReference type="SUPFAM" id="SSF46785">
    <property type="entry name" value="Winged helix' DNA-binding domain"/>
    <property type="match status" value="1"/>
</dbReference>
<protein>
    <submittedName>
        <fullName evidence="5">Crp/Fnr family transcriptional regulator</fullName>
    </submittedName>
</protein>
<dbReference type="SMART" id="SM00100">
    <property type="entry name" value="cNMP"/>
    <property type="match status" value="1"/>
</dbReference>
<dbReference type="PROSITE" id="PS50042">
    <property type="entry name" value="CNMP_BINDING_3"/>
    <property type="match status" value="1"/>
</dbReference>
<keyword evidence="6" id="KW-1185">Reference proteome</keyword>
<gene>
    <name evidence="5" type="ORF">AS026_12750</name>
</gene>
<dbReference type="AlphaFoldDB" id="A0A109JFI0"/>
<dbReference type="OrthoDB" id="7506088at2"/>
<dbReference type="Gene3D" id="1.10.10.10">
    <property type="entry name" value="Winged helix-like DNA-binding domain superfamily/Winged helix DNA-binding domain"/>
    <property type="match status" value="1"/>
</dbReference>
<dbReference type="SUPFAM" id="SSF51206">
    <property type="entry name" value="cAMP-binding domain-like"/>
    <property type="match status" value="1"/>
</dbReference>
<evidence type="ECO:0000259" key="4">
    <source>
        <dbReference type="PROSITE" id="PS50042"/>
    </source>
</evidence>
<comment type="caution">
    <text evidence="5">The sequence shown here is derived from an EMBL/GenBank/DDBJ whole genome shotgun (WGS) entry which is preliminary data.</text>
</comment>
<sequence length="238" mass="26686">MISPAQSSVTNKLLSILPESDYGQIAQDLEFLKLSQGTVVAHAGQPIDYIYFLTSGIGSIIASTPEGNRAEAGIFGSDGYVPTSAVASTENSPHEVVILLDSEGYRMDYGRFRGWMDQNRNFSKVMIRSIEAFSVQLTYTAISNAIHDVTERLARWILMCHDRVPGDEIGLTHEFISLMLSVRRPSVTTSLHILEGNGFIKSERSNIIMRNRPAMEEFARDAYGKPEEEYRRLMKNLF</sequence>
<feature type="domain" description="Cyclic nucleotide-binding" evidence="4">
    <location>
        <begin position="13"/>
        <end position="98"/>
    </location>
</feature>
<dbReference type="RefSeq" id="WP_062371997.1">
    <property type="nucleotide sequence ID" value="NZ_LNCD01000101.1"/>
</dbReference>
<name>A0A109JFI0_9HYPH</name>
<dbReference type="InterPro" id="IPR036388">
    <property type="entry name" value="WH-like_DNA-bd_sf"/>
</dbReference>
<keyword evidence="3" id="KW-0804">Transcription</keyword>
<dbReference type="InterPro" id="IPR000595">
    <property type="entry name" value="cNMP-bd_dom"/>
</dbReference>
<evidence type="ECO:0000313" key="5">
    <source>
        <dbReference type="EMBL" id="KWV47938.1"/>
    </source>
</evidence>
<dbReference type="EMBL" id="LNCD01000101">
    <property type="protein sequence ID" value="KWV47938.1"/>
    <property type="molecule type" value="Genomic_DNA"/>
</dbReference>
<organism evidence="5 6">
    <name type="scientific">Rhizobium altiplani</name>
    <dbReference type="NCBI Taxonomy" id="1864509"/>
    <lineage>
        <taxon>Bacteria</taxon>
        <taxon>Pseudomonadati</taxon>
        <taxon>Pseudomonadota</taxon>
        <taxon>Alphaproteobacteria</taxon>
        <taxon>Hyphomicrobiales</taxon>
        <taxon>Rhizobiaceae</taxon>
        <taxon>Rhizobium/Agrobacterium group</taxon>
        <taxon>Rhizobium</taxon>
    </lineage>
</organism>
<dbReference type="GO" id="GO:0003677">
    <property type="term" value="F:DNA binding"/>
    <property type="evidence" value="ECO:0007669"/>
    <property type="project" value="UniProtKB-KW"/>
</dbReference>
<keyword evidence="2" id="KW-0238">DNA-binding</keyword>
<proteinExistence type="predicted"/>
<dbReference type="InterPro" id="IPR018490">
    <property type="entry name" value="cNMP-bd_dom_sf"/>
</dbReference>
<dbReference type="Pfam" id="PF13545">
    <property type="entry name" value="HTH_Crp_2"/>
    <property type="match status" value="1"/>
</dbReference>
<keyword evidence="1" id="KW-0805">Transcription regulation</keyword>
<dbReference type="Proteomes" id="UP000068164">
    <property type="component" value="Unassembled WGS sequence"/>
</dbReference>
<dbReference type="InterPro" id="IPR036390">
    <property type="entry name" value="WH_DNA-bd_sf"/>
</dbReference>
<reference evidence="5 6" key="1">
    <citation type="submission" date="2015-11" db="EMBL/GenBank/DDBJ databases">
        <title>Draft Genome Sequence of the Strain BR 10423 (Rhizobium sp.) isolated from nodules of Mimosa pudica.</title>
        <authorList>
            <person name="Barauna A.C."/>
            <person name="Zilli J.E."/>
            <person name="Simoes-Araujo J.L."/>
            <person name="Reis V.M."/>
            <person name="James E.K."/>
            <person name="Reis F.B.Jr."/>
            <person name="Rouws L.F."/>
            <person name="Passos S.R."/>
            <person name="Gois S.R."/>
        </authorList>
    </citation>
    <scope>NUCLEOTIDE SEQUENCE [LARGE SCALE GENOMIC DNA]</scope>
    <source>
        <strain evidence="5 6">BR10423</strain>
    </source>
</reference>
<dbReference type="CDD" id="cd00038">
    <property type="entry name" value="CAP_ED"/>
    <property type="match status" value="1"/>
</dbReference>